<dbReference type="EMBL" id="UYSL01019967">
    <property type="protein sequence ID" value="VDL71720.1"/>
    <property type="molecule type" value="Genomic_DNA"/>
</dbReference>
<gene>
    <name evidence="2" type="ORF">NBR_LOCUS8131</name>
</gene>
<dbReference type="WBParaSite" id="NBR_0000813001-mRNA-1">
    <property type="protein sequence ID" value="NBR_0000813001-mRNA-1"/>
    <property type="gene ID" value="NBR_0000813001"/>
</dbReference>
<keyword evidence="1" id="KW-1133">Transmembrane helix</keyword>
<keyword evidence="1" id="KW-0472">Membrane</keyword>
<organism evidence="4">
    <name type="scientific">Nippostrongylus brasiliensis</name>
    <name type="common">Rat hookworm</name>
    <dbReference type="NCBI Taxonomy" id="27835"/>
    <lineage>
        <taxon>Eukaryota</taxon>
        <taxon>Metazoa</taxon>
        <taxon>Ecdysozoa</taxon>
        <taxon>Nematoda</taxon>
        <taxon>Chromadorea</taxon>
        <taxon>Rhabditida</taxon>
        <taxon>Rhabditina</taxon>
        <taxon>Rhabditomorpha</taxon>
        <taxon>Strongyloidea</taxon>
        <taxon>Heligmosomidae</taxon>
        <taxon>Nippostrongylus</taxon>
    </lineage>
</organism>
<evidence type="ECO:0000313" key="4">
    <source>
        <dbReference type="WBParaSite" id="NBR_0000813001-mRNA-1"/>
    </source>
</evidence>
<sequence>MQGRCLCTGNWYTSLQLAHTLLKKKTDLWYVRLFFHLVTQTSLVNAWILYCEKVKKIGINYFKELIVDELLYQDLNNSSTTNQRSGDSTNCKGERQKALLTIRLLQVDLQNFRKVDGKGTGY</sequence>
<accession>A0A0N4XYH1</accession>
<feature type="transmembrane region" description="Helical" evidence="1">
    <location>
        <begin position="29"/>
        <end position="50"/>
    </location>
</feature>
<proteinExistence type="predicted"/>
<evidence type="ECO:0000256" key="1">
    <source>
        <dbReference type="SAM" id="Phobius"/>
    </source>
</evidence>
<reference evidence="4" key="1">
    <citation type="submission" date="2017-02" db="UniProtKB">
        <authorList>
            <consortium name="WormBaseParasite"/>
        </authorList>
    </citation>
    <scope>IDENTIFICATION</scope>
</reference>
<keyword evidence="1" id="KW-0812">Transmembrane</keyword>
<dbReference type="Proteomes" id="UP000271162">
    <property type="component" value="Unassembled WGS sequence"/>
</dbReference>
<protein>
    <submittedName>
        <fullName evidence="4">DDE_Tnp_1_7 domain-containing protein</fullName>
    </submittedName>
</protein>
<reference evidence="2 3" key="2">
    <citation type="submission" date="2018-11" db="EMBL/GenBank/DDBJ databases">
        <authorList>
            <consortium name="Pathogen Informatics"/>
        </authorList>
    </citation>
    <scope>NUCLEOTIDE SEQUENCE [LARGE SCALE GENOMIC DNA]</scope>
</reference>
<keyword evidence="3" id="KW-1185">Reference proteome</keyword>
<dbReference type="AlphaFoldDB" id="A0A0N4XYH1"/>
<name>A0A0N4XYH1_NIPBR</name>
<evidence type="ECO:0000313" key="3">
    <source>
        <dbReference type="Proteomes" id="UP000271162"/>
    </source>
</evidence>
<evidence type="ECO:0000313" key="2">
    <source>
        <dbReference type="EMBL" id="VDL71720.1"/>
    </source>
</evidence>